<protein>
    <submittedName>
        <fullName evidence="1">Uncharacterized protein</fullName>
    </submittedName>
</protein>
<reference evidence="1 2" key="1">
    <citation type="journal article" date="2022" name="Plant J.">
        <title>Chromosome-level genome of Camellia lanceoleosa provides a valuable resource for understanding genome evolution and self-incompatibility.</title>
        <authorList>
            <person name="Gong W."/>
            <person name="Xiao S."/>
            <person name="Wang L."/>
            <person name="Liao Z."/>
            <person name="Chang Y."/>
            <person name="Mo W."/>
            <person name="Hu G."/>
            <person name="Li W."/>
            <person name="Zhao G."/>
            <person name="Zhu H."/>
            <person name="Hu X."/>
            <person name="Ji K."/>
            <person name="Xiang X."/>
            <person name="Song Q."/>
            <person name="Yuan D."/>
            <person name="Jin S."/>
            <person name="Zhang L."/>
        </authorList>
    </citation>
    <scope>NUCLEOTIDE SEQUENCE [LARGE SCALE GENOMIC DNA]</scope>
    <source>
        <strain evidence="1">SQ_2022a</strain>
    </source>
</reference>
<name>A0ACC0GDP9_9ERIC</name>
<proteinExistence type="predicted"/>
<organism evidence="1 2">
    <name type="scientific">Camellia lanceoleosa</name>
    <dbReference type="NCBI Taxonomy" id="1840588"/>
    <lineage>
        <taxon>Eukaryota</taxon>
        <taxon>Viridiplantae</taxon>
        <taxon>Streptophyta</taxon>
        <taxon>Embryophyta</taxon>
        <taxon>Tracheophyta</taxon>
        <taxon>Spermatophyta</taxon>
        <taxon>Magnoliopsida</taxon>
        <taxon>eudicotyledons</taxon>
        <taxon>Gunneridae</taxon>
        <taxon>Pentapetalae</taxon>
        <taxon>asterids</taxon>
        <taxon>Ericales</taxon>
        <taxon>Theaceae</taxon>
        <taxon>Camellia</taxon>
    </lineage>
</organism>
<accession>A0ACC0GDP9</accession>
<comment type="caution">
    <text evidence="1">The sequence shown here is derived from an EMBL/GenBank/DDBJ whole genome shotgun (WGS) entry which is preliminary data.</text>
</comment>
<dbReference type="EMBL" id="CM045765">
    <property type="protein sequence ID" value="KAI7999252.1"/>
    <property type="molecule type" value="Genomic_DNA"/>
</dbReference>
<keyword evidence="2" id="KW-1185">Reference proteome</keyword>
<sequence>MVDGTTQNWVVAQFTLVSQTSSVILIKRYIFVYLLGFVCALAISRVRVSSTVAFPACVIVFAVGFSIGFVNGGHVSELSLIGTTKRLNDEKIRVSIKKLRNLMDFLSGFDGKINNLINGIRRGIGSNHITVDDLESYIKVMESFGLSNLNARSVVEACTDTMLVEKPRSGKKFESKVE</sequence>
<gene>
    <name evidence="1" type="ORF">LOK49_LG09G00669</name>
</gene>
<evidence type="ECO:0000313" key="1">
    <source>
        <dbReference type="EMBL" id="KAI7999252.1"/>
    </source>
</evidence>
<evidence type="ECO:0000313" key="2">
    <source>
        <dbReference type="Proteomes" id="UP001060215"/>
    </source>
</evidence>
<dbReference type="Proteomes" id="UP001060215">
    <property type="component" value="Chromosome 8"/>
</dbReference>